<gene>
    <name evidence="2" type="ORF">JE024_20275</name>
</gene>
<dbReference type="EMBL" id="JAFEJA010000001">
    <property type="protein sequence ID" value="MBM9621034.1"/>
    <property type="molecule type" value="Genomic_DNA"/>
</dbReference>
<evidence type="ECO:0000313" key="2">
    <source>
        <dbReference type="EMBL" id="MBM9621034.1"/>
    </source>
</evidence>
<protein>
    <submittedName>
        <fullName evidence="2">Phage tail family protein</fullName>
    </submittedName>
</protein>
<evidence type="ECO:0000313" key="3">
    <source>
        <dbReference type="Proteomes" id="UP000664109"/>
    </source>
</evidence>
<organism evidence="2 3">
    <name type="scientific">Streptomyces zhihengii</name>
    <dbReference type="NCBI Taxonomy" id="1818004"/>
    <lineage>
        <taxon>Bacteria</taxon>
        <taxon>Bacillati</taxon>
        <taxon>Actinomycetota</taxon>
        <taxon>Actinomycetes</taxon>
        <taxon>Kitasatosporales</taxon>
        <taxon>Streptomycetaceae</taxon>
        <taxon>Streptomyces</taxon>
    </lineage>
</organism>
<evidence type="ECO:0000256" key="1">
    <source>
        <dbReference type="SAM" id="MobiDB-lite"/>
    </source>
</evidence>
<keyword evidence="3" id="KW-1185">Reference proteome</keyword>
<accession>A0ABS2UU72</accession>
<dbReference type="RefSeq" id="WP_205374941.1">
    <property type="nucleotide sequence ID" value="NZ_JAFEJA010000001.1"/>
</dbReference>
<dbReference type="Gene3D" id="2.60.120.860">
    <property type="match status" value="1"/>
</dbReference>
<feature type="region of interest" description="Disordered" evidence="1">
    <location>
        <begin position="141"/>
        <end position="161"/>
    </location>
</feature>
<sequence length="286" mass="30810">MYQPGTDLGGMRADLGELPLGAVDANGVAWFLQGMQGWDSPELRAELQQREGDHGAWHTPGYLAERPVTLTGTIVAPDRTALEDAMDRARAAAGLDDVLLVVREHIPRQAVVRRSGRPVMEYTTDRIATYSLMVTAADPRRYATEEQSDSTPLASSTGGLTLPASPPLTLAATTVSGEVAAYNAGDMATRPVLRIDGPVAAPRIYAQYENAAVRALLYAETLGAGDSLVIDVDAKSVILNGTASRRRFLTAQWPEIPAKQTVRFQFTADVYAPGALLTVTWRSAWM</sequence>
<comment type="caution">
    <text evidence="2">The sequence shown here is derived from an EMBL/GenBank/DDBJ whole genome shotgun (WGS) entry which is preliminary data.</text>
</comment>
<proteinExistence type="predicted"/>
<reference evidence="2 3" key="1">
    <citation type="journal article" date="2016" name="Arch. Microbiol.">
        <title>Streptomyces zhihengii sp. nov., isolated from rhizospheric soil of Psammosilene tunicoides.</title>
        <authorList>
            <person name="Huang M.J."/>
            <person name="Fei J.J."/>
            <person name="Salam N."/>
            <person name="Kim C.J."/>
            <person name="Hozzein W.N."/>
            <person name="Xiao M."/>
            <person name="Huang H.Q."/>
            <person name="Li W.J."/>
        </authorList>
    </citation>
    <scope>NUCLEOTIDE SEQUENCE [LARGE SCALE GENOMIC DNA]</scope>
    <source>
        <strain evidence="2 3">YIM T102</strain>
    </source>
</reference>
<name>A0ABS2UU72_9ACTN</name>
<feature type="compositionally biased region" description="Polar residues" evidence="1">
    <location>
        <begin position="149"/>
        <end position="159"/>
    </location>
</feature>
<dbReference type="Proteomes" id="UP000664109">
    <property type="component" value="Unassembled WGS sequence"/>
</dbReference>